<sequence>MPSKEAPKTSEQEAGDDVGSVKAKKVAKPAKGNKPNALQQPLQPSEDLAAVVGEEKLARGEVVSKVWAYIKANKLQNPEDGREILADDKLQKVFGKAKVTMFEMNKHLAQHLK</sequence>
<evidence type="ECO:0000259" key="2">
    <source>
        <dbReference type="PROSITE" id="PS51925"/>
    </source>
</evidence>
<gene>
    <name evidence="3" type="ORF">EAH89_28725</name>
</gene>
<dbReference type="OrthoDB" id="8019446at2"/>
<dbReference type="AlphaFoldDB" id="A0A502EWH9"/>
<name>A0A502EWH9_9PROT</name>
<dbReference type="InterPro" id="IPR003121">
    <property type="entry name" value="SWIB_MDM2_domain"/>
</dbReference>
<feature type="domain" description="DM2" evidence="2">
    <location>
        <begin position="37"/>
        <end position="113"/>
    </location>
</feature>
<dbReference type="CDD" id="cd10567">
    <property type="entry name" value="SWIB-MDM2_like"/>
    <property type="match status" value="1"/>
</dbReference>
<proteinExistence type="predicted"/>
<evidence type="ECO:0000256" key="1">
    <source>
        <dbReference type="SAM" id="MobiDB-lite"/>
    </source>
</evidence>
<protein>
    <recommendedName>
        <fullName evidence="2">DM2 domain-containing protein</fullName>
    </recommendedName>
</protein>
<evidence type="ECO:0000313" key="4">
    <source>
        <dbReference type="Proteomes" id="UP000317078"/>
    </source>
</evidence>
<dbReference type="SUPFAM" id="SSF47592">
    <property type="entry name" value="SWIB/MDM2 domain"/>
    <property type="match status" value="1"/>
</dbReference>
<evidence type="ECO:0000313" key="3">
    <source>
        <dbReference type="EMBL" id="TPG41472.1"/>
    </source>
</evidence>
<accession>A0A502EWH9</accession>
<dbReference type="Proteomes" id="UP000317078">
    <property type="component" value="Unassembled WGS sequence"/>
</dbReference>
<dbReference type="InterPro" id="IPR019835">
    <property type="entry name" value="SWIB_domain"/>
</dbReference>
<dbReference type="PROSITE" id="PS51925">
    <property type="entry name" value="SWIB_MDM2"/>
    <property type="match status" value="1"/>
</dbReference>
<dbReference type="EMBL" id="RCZP01000067">
    <property type="protein sequence ID" value="TPG41472.1"/>
    <property type="molecule type" value="Genomic_DNA"/>
</dbReference>
<dbReference type="Pfam" id="PF02201">
    <property type="entry name" value="SWIB"/>
    <property type="match status" value="1"/>
</dbReference>
<dbReference type="SMART" id="SM00151">
    <property type="entry name" value="SWIB"/>
    <property type="match status" value="1"/>
</dbReference>
<dbReference type="InterPro" id="IPR036885">
    <property type="entry name" value="SWIB_MDM2_dom_sf"/>
</dbReference>
<feature type="compositionally biased region" description="Basic and acidic residues" evidence="1">
    <location>
        <begin position="1"/>
        <end position="11"/>
    </location>
</feature>
<feature type="region of interest" description="Disordered" evidence="1">
    <location>
        <begin position="1"/>
        <end position="45"/>
    </location>
</feature>
<dbReference type="PANTHER" id="PTHR13844">
    <property type="entry name" value="SWI/SNF-RELATED MATRIX-ASSOCIATED ACTIN-DEPENDENT REGULATOR OF CHROMATIN SUBFAMILY D"/>
    <property type="match status" value="1"/>
</dbReference>
<organism evidence="3 4">
    <name type="scientific">Muricoccus nepalensis</name>
    <dbReference type="NCBI Taxonomy" id="1854500"/>
    <lineage>
        <taxon>Bacteria</taxon>
        <taxon>Pseudomonadati</taxon>
        <taxon>Pseudomonadota</taxon>
        <taxon>Alphaproteobacteria</taxon>
        <taxon>Acetobacterales</taxon>
        <taxon>Roseomonadaceae</taxon>
        <taxon>Muricoccus</taxon>
    </lineage>
</organism>
<reference evidence="3 4" key="1">
    <citation type="journal article" date="2019" name="Environ. Microbiol.">
        <title>Species interactions and distinct microbial communities in high Arctic permafrost affected cryosols are associated with the CH4 and CO2 gas fluxes.</title>
        <authorList>
            <person name="Altshuler I."/>
            <person name="Hamel J."/>
            <person name="Turney S."/>
            <person name="Magnuson E."/>
            <person name="Levesque R."/>
            <person name="Greer C."/>
            <person name="Whyte L.G."/>
        </authorList>
    </citation>
    <scope>NUCLEOTIDE SEQUENCE [LARGE SCALE GENOMIC DNA]</scope>
    <source>
        <strain evidence="3 4">S9.3B</strain>
    </source>
</reference>
<dbReference type="RefSeq" id="WP_140887214.1">
    <property type="nucleotide sequence ID" value="NZ_RCZP01000067.1"/>
</dbReference>
<dbReference type="Gene3D" id="1.10.245.10">
    <property type="entry name" value="SWIB/MDM2 domain"/>
    <property type="match status" value="1"/>
</dbReference>
<comment type="caution">
    <text evidence="3">The sequence shown here is derived from an EMBL/GenBank/DDBJ whole genome shotgun (WGS) entry which is preliminary data.</text>
</comment>
<keyword evidence="4" id="KW-1185">Reference proteome</keyword>